<dbReference type="EMBL" id="UINC01033188">
    <property type="protein sequence ID" value="SVB22066.1"/>
    <property type="molecule type" value="Genomic_DNA"/>
</dbReference>
<keyword evidence="1" id="KW-0472">Membrane</keyword>
<keyword evidence="1" id="KW-1133">Transmembrane helix</keyword>
<proteinExistence type="predicted"/>
<evidence type="ECO:0000313" key="2">
    <source>
        <dbReference type="EMBL" id="SVB22066.1"/>
    </source>
</evidence>
<organism evidence="2">
    <name type="scientific">marine metagenome</name>
    <dbReference type="NCBI Taxonomy" id="408172"/>
    <lineage>
        <taxon>unclassified sequences</taxon>
        <taxon>metagenomes</taxon>
        <taxon>ecological metagenomes</taxon>
    </lineage>
</organism>
<reference evidence="2" key="1">
    <citation type="submission" date="2018-05" db="EMBL/GenBank/DDBJ databases">
        <authorList>
            <person name="Lanie J.A."/>
            <person name="Ng W.-L."/>
            <person name="Kazmierczak K.M."/>
            <person name="Andrzejewski T.M."/>
            <person name="Davidsen T.M."/>
            <person name="Wayne K.J."/>
            <person name="Tettelin H."/>
            <person name="Glass J.I."/>
            <person name="Rusch D."/>
            <person name="Podicherti R."/>
            <person name="Tsui H.-C.T."/>
            <person name="Winkler M.E."/>
        </authorList>
    </citation>
    <scope>NUCLEOTIDE SEQUENCE</scope>
</reference>
<gene>
    <name evidence="2" type="ORF">METZ01_LOCUS174920</name>
</gene>
<feature type="transmembrane region" description="Helical" evidence="1">
    <location>
        <begin position="33"/>
        <end position="49"/>
    </location>
</feature>
<protein>
    <submittedName>
        <fullName evidence="2">Uncharacterized protein</fullName>
    </submittedName>
</protein>
<dbReference type="AlphaFoldDB" id="A0A382C7N3"/>
<keyword evidence="1" id="KW-0812">Transmembrane</keyword>
<name>A0A382C7N3_9ZZZZ</name>
<accession>A0A382C7N3</accession>
<feature type="non-terminal residue" evidence="2">
    <location>
        <position position="1"/>
    </location>
</feature>
<evidence type="ECO:0000256" key="1">
    <source>
        <dbReference type="SAM" id="Phobius"/>
    </source>
</evidence>
<sequence length="76" mass="8880">VEIQTGSMNKNKKSADSADKVQTHLSALFNKGIGPYNIDFIIYIYIYIYKYNKIRQCRHFSTHGEKKNKEEINSHV</sequence>